<evidence type="ECO:0000313" key="2">
    <source>
        <dbReference type="EMBL" id="MQM22167.1"/>
    </source>
</evidence>
<accession>A0A843XTK7</accession>
<feature type="transmembrane region" description="Helical" evidence="1">
    <location>
        <begin position="34"/>
        <end position="57"/>
    </location>
</feature>
<sequence>MWGEWELGTGLALTIPREHRVLACGGSLSGTGRILSVVVAVVSSSSTWIYGGSSSWVGRVRRRRARGDLPGRVGAGDRRPAIY</sequence>
<protein>
    <submittedName>
        <fullName evidence="2">Uncharacterized protein</fullName>
    </submittedName>
</protein>
<dbReference type="AlphaFoldDB" id="A0A843XTK7"/>
<gene>
    <name evidence="2" type="ORF">Taro_055215</name>
</gene>
<reference evidence="2" key="1">
    <citation type="submission" date="2017-07" db="EMBL/GenBank/DDBJ databases">
        <title>Taro Niue Genome Assembly and Annotation.</title>
        <authorList>
            <person name="Atibalentja N."/>
            <person name="Keating K."/>
            <person name="Fields C.J."/>
        </authorList>
    </citation>
    <scope>NUCLEOTIDE SEQUENCE</scope>
    <source>
        <strain evidence="2">Niue_2</strain>
        <tissue evidence="2">Leaf</tissue>
    </source>
</reference>
<organism evidence="2 3">
    <name type="scientific">Colocasia esculenta</name>
    <name type="common">Wild taro</name>
    <name type="synonym">Arum esculentum</name>
    <dbReference type="NCBI Taxonomy" id="4460"/>
    <lineage>
        <taxon>Eukaryota</taxon>
        <taxon>Viridiplantae</taxon>
        <taxon>Streptophyta</taxon>
        <taxon>Embryophyta</taxon>
        <taxon>Tracheophyta</taxon>
        <taxon>Spermatophyta</taxon>
        <taxon>Magnoliopsida</taxon>
        <taxon>Liliopsida</taxon>
        <taxon>Araceae</taxon>
        <taxon>Aroideae</taxon>
        <taxon>Colocasieae</taxon>
        <taxon>Colocasia</taxon>
    </lineage>
</organism>
<evidence type="ECO:0000256" key="1">
    <source>
        <dbReference type="SAM" id="Phobius"/>
    </source>
</evidence>
<dbReference type="EMBL" id="NMUH01012301">
    <property type="protein sequence ID" value="MQM22167.1"/>
    <property type="molecule type" value="Genomic_DNA"/>
</dbReference>
<dbReference type="Proteomes" id="UP000652761">
    <property type="component" value="Unassembled WGS sequence"/>
</dbReference>
<name>A0A843XTK7_COLES</name>
<keyword evidence="3" id="KW-1185">Reference proteome</keyword>
<keyword evidence="1" id="KW-0472">Membrane</keyword>
<keyword evidence="1" id="KW-1133">Transmembrane helix</keyword>
<evidence type="ECO:0000313" key="3">
    <source>
        <dbReference type="Proteomes" id="UP000652761"/>
    </source>
</evidence>
<keyword evidence="1" id="KW-0812">Transmembrane</keyword>
<comment type="caution">
    <text evidence="2">The sequence shown here is derived from an EMBL/GenBank/DDBJ whole genome shotgun (WGS) entry which is preliminary data.</text>
</comment>
<proteinExistence type="predicted"/>